<proteinExistence type="predicted"/>
<protein>
    <submittedName>
        <fullName evidence="1">Uncharacterized protein</fullName>
    </submittedName>
</protein>
<reference evidence="1" key="1">
    <citation type="submission" date="2012-01" db="EMBL/GenBank/DDBJ databases">
        <title>The Genome Sequence of Treponema denticola OTK.</title>
        <authorList>
            <consortium name="The Broad Institute Genome Sequencing Platform"/>
            <person name="Earl A."/>
            <person name="Ward D."/>
            <person name="Feldgarden M."/>
            <person name="Gevers D."/>
            <person name="Blanton J.M."/>
            <person name="Fenno C.J."/>
            <person name="Baranova O.V."/>
            <person name="Mathney J."/>
            <person name="Dewhirst F.E."/>
            <person name="Izard J."/>
            <person name="Young S.K."/>
            <person name="Zeng Q."/>
            <person name="Gargeya S."/>
            <person name="Fitzgerald M."/>
            <person name="Haas B."/>
            <person name="Abouelleil A."/>
            <person name="Alvarado L."/>
            <person name="Arachchi H.M."/>
            <person name="Berlin A."/>
            <person name="Chapman S.B."/>
            <person name="Gearin G."/>
            <person name="Goldberg J."/>
            <person name="Griggs A."/>
            <person name="Gujja S."/>
            <person name="Hansen M."/>
            <person name="Heiman D."/>
            <person name="Howarth C."/>
            <person name="Larimer J."/>
            <person name="Lui A."/>
            <person name="MacDonald P.J.P."/>
            <person name="McCowen C."/>
            <person name="Montmayeur A."/>
            <person name="Murphy C."/>
            <person name="Neiman D."/>
            <person name="Pearson M."/>
            <person name="Priest M."/>
            <person name="Roberts A."/>
            <person name="Saif S."/>
            <person name="Shea T."/>
            <person name="Sisk P."/>
            <person name="Stolte C."/>
            <person name="Sykes S."/>
            <person name="Wortman J."/>
            <person name="Nusbaum C."/>
            <person name="Birren B."/>
        </authorList>
    </citation>
    <scope>NUCLEOTIDE SEQUENCE [LARGE SCALE GENOMIC DNA]</scope>
    <source>
        <strain evidence="1">OTK</strain>
    </source>
</reference>
<gene>
    <name evidence="1" type="ORF">HMPREF9723_00853</name>
</gene>
<dbReference type="Proteomes" id="UP000011701">
    <property type="component" value="Chromosome"/>
</dbReference>
<organism evidence="1">
    <name type="scientific">Treponema denticola OTK</name>
    <dbReference type="NCBI Taxonomy" id="999434"/>
    <lineage>
        <taxon>Bacteria</taxon>
        <taxon>Pseudomonadati</taxon>
        <taxon>Spirochaetota</taxon>
        <taxon>Spirochaetia</taxon>
        <taxon>Spirochaetales</taxon>
        <taxon>Treponemataceae</taxon>
        <taxon>Treponema</taxon>
    </lineage>
</organism>
<evidence type="ECO:0000313" key="1">
    <source>
        <dbReference type="EMBL" id="EMB23715.1"/>
    </source>
</evidence>
<dbReference type="EMBL" id="AGDY01000004">
    <property type="protein sequence ID" value="EMB23715.1"/>
    <property type="molecule type" value="Genomic_DNA"/>
</dbReference>
<sequence length="98" mass="11656">MLHQYNLLSKELQQEVQHYIEYLFLKNKTLSKKTDEESIKETRADKISDTELFGINTEMVSDKKLFEVSNHLIKEKCSYENTETLELTDVQFYDNNSQ</sequence>
<comment type="caution">
    <text evidence="1">The sequence shown here is derived from an EMBL/GenBank/DDBJ whole genome shotgun (WGS) entry which is preliminary data.</text>
</comment>
<dbReference type="AlphaFoldDB" id="A0A0F6MRU4"/>
<accession>A0A0F6MRU4</accession>
<dbReference type="HOGENOM" id="CLU_182373_0_0_12"/>
<name>A0A0F6MRU4_TREDN</name>
<dbReference type="PATRIC" id="fig|999434.4.peg.890"/>
<dbReference type="RefSeq" id="WP_002691286.1">
    <property type="nucleotide sequence ID" value="NZ_CM001797.1"/>
</dbReference>